<name>A0A6N9TXT7_STRHA</name>
<dbReference type="RefSeq" id="WP_164343227.1">
    <property type="nucleotide sequence ID" value="NZ_JAAGLQ010000163.1"/>
</dbReference>
<reference evidence="1 2" key="1">
    <citation type="submission" date="2020-01" db="EMBL/GenBank/DDBJ databases">
        <title>Insect and environment-associated Actinomycetes.</title>
        <authorList>
            <person name="Currrie C."/>
            <person name="Chevrette M."/>
            <person name="Carlson C."/>
            <person name="Stubbendieck R."/>
            <person name="Wendt-Pienkowski E."/>
        </authorList>
    </citation>
    <scope>NUCLEOTIDE SEQUENCE [LARGE SCALE GENOMIC DNA]</scope>
    <source>
        <strain evidence="1 2">SID11342</strain>
    </source>
</reference>
<evidence type="ECO:0000313" key="2">
    <source>
        <dbReference type="Proteomes" id="UP000471293"/>
    </source>
</evidence>
<protein>
    <submittedName>
        <fullName evidence="1">Uncharacterized protein</fullName>
    </submittedName>
</protein>
<dbReference type="Proteomes" id="UP000471293">
    <property type="component" value="Unassembled WGS sequence"/>
</dbReference>
<comment type="caution">
    <text evidence="1">The sequence shown here is derived from an EMBL/GenBank/DDBJ whole genome shotgun (WGS) entry which is preliminary data.</text>
</comment>
<dbReference type="EMBL" id="JAAGLQ010000163">
    <property type="protein sequence ID" value="NEA15369.1"/>
    <property type="molecule type" value="Genomic_DNA"/>
</dbReference>
<sequence length="144" mass="15655">MAKWLVIPLGAAGLAFGAWYGLHVLSAVNGTLGASCDEAARFVRAAELPAGTHERRCTRGQWMSTSYELDFHAPREATDAWLRTSYPDMELTHDCEAADACATPRPTPVPYTDKDGHRLADVVDVELSYEGEGVTRVRISGATM</sequence>
<evidence type="ECO:0000313" key="1">
    <source>
        <dbReference type="EMBL" id="NEA15369.1"/>
    </source>
</evidence>
<gene>
    <name evidence="1" type="ORF">G3I29_07460</name>
</gene>
<accession>A0A6N9TXT7</accession>
<proteinExistence type="predicted"/>
<organism evidence="1 2">
    <name type="scientific">Streptomyces halstedii</name>
    <dbReference type="NCBI Taxonomy" id="1944"/>
    <lineage>
        <taxon>Bacteria</taxon>
        <taxon>Bacillati</taxon>
        <taxon>Actinomycetota</taxon>
        <taxon>Actinomycetes</taxon>
        <taxon>Kitasatosporales</taxon>
        <taxon>Streptomycetaceae</taxon>
        <taxon>Streptomyces</taxon>
    </lineage>
</organism>
<dbReference type="AlphaFoldDB" id="A0A6N9TXT7"/>